<protein>
    <submittedName>
        <fullName evidence="1">7559_t:CDS:1</fullName>
    </submittedName>
</protein>
<name>A0A9N9EUA3_FUNMO</name>
<comment type="caution">
    <text evidence="1">The sequence shown here is derived from an EMBL/GenBank/DDBJ whole genome shotgun (WGS) entry which is preliminary data.</text>
</comment>
<keyword evidence="2" id="KW-1185">Reference proteome</keyword>
<dbReference type="Proteomes" id="UP000789375">
    <property type="component" value="Unassembled WGS sequence"/>
</dbReference>
<gene>
    <name evidence="1" type="ORF">FMOSSE_LOCUS13508</name>
</gene>
<feature type="non-terminal residue" evidence="1">
    <location>
        <position position="1"/>
    </location>
</feature>
<dbReference type="AlphaFoldDB" id="A0A9N9EUA3"/>
<evidence type="ECO:0000313" key="1">
    <source>
        <dbReference type="EMBL" id="CAG8694457.1"/>
    </source>
</evidence>
<reference evidence="1" key="1">
    <citation type="submission" date="2021-06" db="EMBL/GenBank/DDBJ databases">
        <authorList>
            <person name="Kallberg Y."/>
            <person name="Tangrot J."/>
            <person name="Rosling A."/>
        </authorList>
    </citation>
    <scope>NUCLEOTIDE SEQUENCE</scope>
    <source>
        <strain evidence="1">87-6 pot B 2015</strain>
    </source>
</reference>
<proteinExistence type="predicted"/>
<sequence length="40" mass="4379">CHALTPVAVTTTVQLQKSLGIWVFSECKNAELTFLCQNIA</sequence>
<evidence type="ECO:0000313" key="2">
    <source>
        <dbReference type="Proteomes" id="UP000789375"/>
    </source>
</evidence>
<dbReference type="EMBL" id="CAJVPP010008117">
    <property type="protein sequence ID" value="CAG8694457.1"/>
    <property type="molecule type" value="Genomic_DNA"/>
</dbReference>
<organism evidence="1 2">
    <name type="scientific">Funneliformis mosseae</name>
    <name type="common">Endomycorrhizal fungus</name>
    <name type="synonym">Glomus mosseae</name>
    <dbReference type="NCBI Taxonomy" id="27381"/>
    <lineage>
        <taxon>Eukaryota</taxon>
        <taxon>Fungi</taxon>
        <taxon>Fungi incertae sedis</taxon>
        <taxon>Mucoromycota</taxon>
        <taxon>Glomeromycotina</taxon>
        <taxon>Glomeromycetes</taxon>
        <taxon>Glomerales</taxon>
        <taxon>Glomeraceae</taxon>
        <taxon>Funneliformis</taxon>
    </lineage>
</organism>
<accession>A0A9N9EUA3</accession>